<evidence type="ECO:0000313" key="3">
    <source>
        <dbReference type="EMBL" id="KAF5700431.1"/>
    </source>
</evidence>
<dbReference type="AlphaFoldDB" id="A0A8H5XVT1"/>
<name>A0A8H5XVT1_9HYPO</name>
<dbReference type="Proteomes" id="UP000544331">
    <property type="component" value="Unassembled WGS sequence"/>
</dbReference>
<reference evidence="3 4" key="1">
    <citation type="submission" date="2020-05" db="EMBL/GenBank/DDBJ databases">
        <title>Identification and distribution of gene clusters putatively required for synthesis of sphingolipid metabolism inhibitors in phylogenetically diverse species of the filamentous fungus Fusarium.</title>
        <authorList>
            <person name="Kim H.-S."/>
            <person name="Busman M."/>
            <person name="Brown D.W."/>
            <person name="Divon H."/>
            <person name="Uhlig S."/>
            <person name="Proctor R.H."/>
        </authorList>
    </citation>
    <scope>NUCLEOTIDE SEQUENCE [LARGE SCALE GENOMIC DNA]</scope>
    <source>
        <strain evidence="3 4">NRRL 66235</strain>
    </source>
</reference>
<organism evidence="3 4">
    <name type="scientific">Fusarium mundagurra</name>
    <dbReference type="NCBI Taxonomy" id="1567541"/>
    <lineage>
        <taxon>Eukaryota</taxon>
        <taxon>Fungi</taxon>
        <taxon>Dikarya</taxon>
        <taxon>Ascomycota</taxon>
        <taxon>Pezizomycotina</taxon>
        <taxon>Sordariomycetes</taxon>
        <taxon>Hypocreomycetidae</taxon>
        <taxon>Hypocreales</taxon>
        <taxon>Nectriaceae</taxon>
        <taxon>Fusarium</taxon>
        <taxon>Fusarium fujikuroi species complex</taxon>
    </lineage>
</organism>
<evidence type="ECO:0000256" key="2">
    <source>
        <dbReference type="SAM" id="MobiDB-lite"/>
    </source>
</evidence>
<feature type="compositionally biased region" description="Polar residues" evidence="2">
    <location>
        <begin position="258"/>
        <end position="274"/>
    </location>
</feature>
<sequence length="433" mass="48569">MTLKDLFDNLPVCILQQLQDTVQLIYDKIKNEHYGDGAESNARADGDRDTSQDERCLTTCEAPLPTADSTSGALVGIEEKSQGEELFELYLSRKSWARYQTDEFNKTLLNHYTKTQKSKIRTWLKEGHLYDLLCTKFGIGCLFCDVVSRPDARKLPLPKDKKYNAPAYEKLLRDLDRRKLGAVSEKYKTAADKIASYTEQKQIDAGLLRVPKRPADGVSRDPRETRSKKVCRRNSPDQPSCFVIQDSTGNSHVEHSSDQSLLRQSTVSITQDSLTVRDKMKPPQANVEGHAAANGGTAATERPAQRHSTAPESSAPALSTTSSPSTMSREDLVNRVAALEEKIDEQEATLYITNGMLDDSEAWRKIVDAELEKVKTAKNELAGEVERLKAAKAFVERERQIVETEKELLEAEVRYKDEVIGRLRGALQSNYLL</sequence>
<feature type="compositionally biased region" description="Basic and acidic residues" evidence="2">
    <location>
        <begin position="213"/>
        <end position="227"/>
    </location>
</feature>
<gene>
    <name evidence="3" type="ORF">FMUND_14343</name>
</gene>
<keyword evidence="4" id="KW-1185">Reference proteome</keyword>
<feature type="region of interest" description="Disordered" evidence="2">
    <location>
        <begin position="209"/>
        <end position="329"/>
    </location>
</feature>
<accession>A0A8H5XVT1</accession>
<dbReference type="OrthoDB" id="5107808at2759"/>
<protein>
    <submittedName>
        <fullName evidence="3">Uncharacterized protein</fullName>
    </submittedName>
</protein>
<comment type="caution">
    <text evidence="3">The sequence shown here is derived from an EMBL/GenBank/DDBJ whole genome shotgun (WGS) entry which is preliminary data.</text>
</comment>
<evidence type="ECO:0000313" key="4">
    <source>
        <dbReference type="Proteomes" id="UP000544331"/>
    </source>
</evidence>
<evidence type="ECO:0000256" key="1">
    <source>
        <dbReference type="SAM" id="Coils"/>
    </source>
</evidence>
<proteinExistence type="predicted"/>
<feature type="compositionally biased region" description="Low complexity" evidence="2">
    <location>
        <begin position="308"/>
        <end position="327"/>
    </location>
</feature>
<feature type="coiled-coil region" evidence="1">
    <location>
        <begin position="329"/>
        <end position="412"/>
    </location>
</feature>
<keyword evidence="1" id="KW-0175">Coiled coil</keyword>
<feature type="compositionally biased region" description="Low complexity" evidence="2">
    <location>
        <begin position="291"/>
        <end position="300"/>
    </location>
</feature>
<dbReference type="EMBL" id="JAAOAN010000733">
    <property type="protein sequence ID" value="KAF5700431.1"/>
    <property type="molecule type" value="Genomic_DNA"/>
</dbReference>